<dbReference type="PROSITE" id="PS51228">
    <property type="entry name" value="ACB_2"/>
    <property type="match status" value="1"/>
</dbReference>
<dbReference type="AlphaFoldDB" id="A0A8S1RAY3"/>
<feature type="domain" description="ACB" evidence="4">
    <location>
        <begin position="46"/>
        <end position="130"/>
    </location>
</feature>
<evidence type="ECO:0000313" key="6">
    <source>
        <dbReference type="Proteomes" id="UP000692954"/>
    </source>
</evidence>
<evidence type="ECO:0000259" key="4">
    <source>
        <dbReference type="PROSITE" id="PS51228"/>
    </source>
</evidence>
<organism evidence="5 6">
    <name type="scientific">Paramecium sonneborni</name>
    <dbReference type="NCBI Taxonomy" id="65129"/>
    <lineage>
        <taxon>Eukaryota</taxon>
        <taxon>Sar</taxon>
        <taxon>Alveolata</taxon>
        <taxon>Ciliophora</taxon>
        <taxon>Intramacronucleata</taxon>
        <taxon>Oligohymenophorea</taxon>
        <taxon>Peniculida</taxon>
        <taxon>Parameciidae</taxon>
        <taxon>Paramecium</taxon>
    </lineage>
</organism>
<dbReference type="Pfam" id="PF00887">
    <property type="entry name" value="ACBP"/>
    <property type="match status" value="1"/>
</dbReference>
<protein>
    <recommendedName>
        <fullName evidence="4">ACB domain-containing protein</fullName>
    </recommendedName>
</protein>
<dbReference type="PANTHER" id="PTHR23310">
    <property type="entry name" value="ACYL-COA-BINDING PROTEIN, ACBP"/>
    <property type="match status" value="1"/>
</dbReference>
<keyword evidence="6" id="KW-1185">Reference proteome</keyword>
<dbReference type="OrthoDB" id="292939at2759"/>
<sequence>MIFNFFGKVNQKITWIVGITIATIGGSLLFWKRQPKLNQESDLSENSPEFIEAAKKGRTLVGLSQPDQLWLYCLYKQATVGDCNIPEPMRLHLQDHAKWTAWSKCKGMNKADAEKLYIKQVQEYLENGVECDTGSAQNSQFGMKVSTMKNAEHDTNEAFIEKINKTGQTIEQVFELNEKEQQIFQEILDSLHNSDRLIELLKIHNEVKYLKCENEQQIKLIHVVVDDDNIEALKLLIPYYKQHNLINIQESVSGMTALHYGCLSGNKDIVELLLKNGADPKIRDFSGMDCFETIDAENKEWLEQM</sequence>
<comment type="caution">
    <text evidence="5">The sequence shown here is derived from an EMBL/GenBank/DDBJ whole genome shotgun (WGS) entry which is preliminary data.</text>
</comment>
<accession>A0A8S1RAY3</accession>
<feature type="repeat" description="ANK" evidence="2">
    <location>
        <begin position="253"/>
        <end position="285"/>
    </location>
</feature>
<dbReference type="SMART" id="SM00248">
    <property type="entry name" value="ANK"/>
    <property type="match status" value="2"/>
</dbReference>
<gene>
    <name evidence="5" type="ORF">PSON_ATCC_30995.1.T1590135</name>
</gene>
<reference evidence="5" key="1">
    <citation type="submission" date="2021-01" db="EMBL/GenBank/DDBJ databases">
        <authorList>
            <consortium name="Genoscope - CEA"/>
            <person name="William W."/>
        </authorList>
    </citation>
    <scope>NUCLEOTIDE SEQUENCE</scope>
</reference>
<keyword evidence="3" id="KW-0812">Transmembrane</keyword>
<dbReference type="GO" id="GO:0006631">
    <property type="term" value="P:fatty acid metabolic process"/>
    <property type="evidence" value="ECO:0007669"/>
    <property type="project" value="TreeGrafter"/>
</dbReference>
<evidence type="ECO:0000313" key="5">
    <source>
        <dbReference type="EMBL" id="CAD8125536.1"/>
    </source>
</evidence>
<evidence type="ECO:0000256" key="3">
    <source>
        <dbReference type="SAM" id="Phobius"/>
    </source>
</evidence>
<dbReference type="InterPro" id="IPR002110">
    <property type="entry name" value="Ankyrin_rpt"/>
</dbReference>
<feature type="transmembrane region" description="Helical" evidence="3">
    <location>
        <begin position="13"/>
        <end position="31"/>
    </location>
</feature>
<name>A0A8S1RAY3_9CILI</name>
<proteinExistence type="inferred from homology"/>
<dbReference type="GO" id="GO:0000062">
    <property type="term" value="F:fatty-acyl-CoA binding"/>
    <property type="evidence" value="ECO:0007669"/>
    <property type="project" value="InterPro"/>
</dbReference>
<comment type="similarity">
    <text evidence="1">Belongs to the ACBP family.</text>
</comment>
<evidence type="ECO:0000256" key="1">
    <source>
        <dbReference type="ARBA" id="ARBA00005567"/>
    </source>
</evidence>
<keyword evidence="2" id="KW-0040">ANK repeat</keyword>
<evidence type="ECO:0000256" key="2">
    <source>
        <dbReference type="PROSITE-ProRule" id="PRU00023"/>
    </source>
</evidence>
<keyword evidence="3" id="KW-0472">Membrane</keyword>
<dbReference type="Pfam" id="PF12796">
    <property type="entry name" value="Ank_2"/>
    <property type="match status" value="1"/>
</dbReference>
<dbReference type="EMBL" id="CAJJDN010000159">
    <property type="protein sequence ID" value="CAD8125536.1"/>
    <property type="molecule type" value="Genomic_DNA"/>
</dbReference>
<dbReference type="PROSITE" id="PS50088">
    <property type="entry name" value="ANK_REPEAT"/>
    <property type="match status" value="1"/>
</dbReference>
<dbReference type="PANTHER" id="PTHR23310:SF62">
    <property type="entry name" value="ACYL-COA BINDING PROTEIN 1, ISOFORM A"/>
    <property type="match status" value="1"/>
</dbReference>
<dbReference type="InterPro" id="IPR000582">
    <property type="entry name" value="Acyl-CoA-binding_protein"/>
</dbReference>
<dbReference type="Proteomes" id="UP000692954">
    <property type="component" value="Unassembled WGS sequence"/>
</dbReference>
<keyword evidence="3" id="KW-1133">Transmembrane helix</keyword>
<dbReference type="PROSITE" id="PS50297">
    <property type="entry name" value="ANK_REP_REGION"/>
    <property type="match status" value="1"/>
</dbReference>